<proteinExistence type="predicted"/>
<feature type="chain" id="PRO_5020796619" evidence="7">
    <location>
        <begin position="28"/>
        <end position="548"/>
    </location>
</feature>
<organism evidence="9 10">
    <name type="scientific">Zooshikella ganghwensis</name>
    <dbReference type="NCBI Taxonomy" id="202772"/>
    <lineage>
        <taxon>Bacteria</taxon>
        <taxon>Pseudomonadati</taxon>
        <taxon>Pseudomonadota</taxon>
        <taxon>Gammaproteobacteria</taxon>
        <taxon>Oceanospirillales</taxon>
        <taxon>Zooshikellaceae</taxon>
        <taxon>Zooshikella</taxon>
    </lineage>
</organism>
<dbReference type="PANTHER" id="PTHR12147">
    <property type="entry name" value="METALLOPEPTIDASE M28 FAMILY MEMBER"/>
    <property type="match status" value="1"/>
</dbReference>
<dbReference type="AlphaFoldDB" id="A0A4P9VH12"/>
<evidence type="ECO:0000313" key="10">
    <source>
        <dbReference type="Proteomes" id="UP000257039"/>
    </source>
</evidence>
<name>A0A4P9VH12_9GAMM</name>
<evidence type="ECO:0000256" key="6">
    <source>
        <dbReference type="ARBA" id="ARBA00022833"/>
    </source>
</evidence>
<keyword evidence="1" id="KW-0031">Aminopeptidase</keyword>
<keyword evidence="6" id="KW-0862">Zinc</keyword>
<evidence type="ECO:0000256" key="5">
    <source>
        <dbReference type="ARBA" id="ARBA00022801"/>
    </source>
</evidence>
<dbReference type="InterPro" id="IPR045175">
    <property type="entry name" value="M28_fam"/>
</dbReference>
<accession>A0A4P9VH12</accession>
<keyword evidence="4 7" id="KW-0732">Signal</keyword>
<keyword evidence="3" id="KW-0479">Metal-binding</keyword>
<dbReference type="Gene3D" id="3.40.630.10">
    <property type="entry name" value="Zn peptidases"/>
    <property type="match status" value="1"/>
</dbReference>
<dbReference type="GO" id="GO:0008235">
    <property type="term" value="F:metalloexopeptidase activity"/>
    <property type="evidence" value="ECO:0007669"/>
    <property type="project" value="InterPro"/>
</dbReference>
<keyword evidence="2" id="KW-0645">Protease</keyword>
<protein>
    <submittedName>
        <fullName evidence="9">M20/M25/M40 family metallo-hydrolase</fullName>
    </submittedName>
</protein>
<dbReference type="GO" id="GO:0004177">
    <property type="term" value="F:aminopeptidase activity"/>
    <property type="evidence" value="ECO:0007669"/>
    <property type="project" value="UniProtKB-KW"/>
</dbReference>
<evidence type="ECO:0000256" key="4">
    <source>
        <dbReference type="ARBA" id="ARBA00022729"/>
    </source>
</evidence>
<evidence type="ECO:0000256" key="7">
    <source>
        <dbReference type="SAM" id="SignalP"/>
    </source>
</evidence>
<feature type="signal peptide" evidence="7">
    <location>
        <begin position="1"/>
        <end position="27"/>
    </location>
</feature>
<dbReference type="GO" id="GO:0046872">
    <property type="term" value="F:metal ion binding"/>
    <property type="evidence" value="ECO:0007669"/>
    <property type="project" value="UniProtKB-KW"/>
</dbReference>
<dbReference type="InterPro" id="IPR007484">
    <property type="entry name" value="Peptidase_M28"/>
</dbReference>
<sequence length="548" mass="60564">MKIKKVTAGIITSLVLMGSLVTSSLSVGNTIADEKQKLWVTMGSDAYAGIQQLMSNQLPKYTISSLAQTDVAVTQLDPAHLDLISYYMHAKYKRCGGFMVHDSYADAVKSANEMIANKTESLVTIDYTIDQQKVVNAFLPQLQESDIRTTIDGMANFHNRYYQSDTGKDASGWIKNTWERLTNGRADTKVELYQHSRWKQPSVIMTLQGDGSTDEVVVIGGHMDSINHNVSDKLRARAPGADDNASGIATITDVIKVMMANNYKPKRTIKFMAYAAEEVGLLGSEDIAEDMKGQGANVVGVMQLDMTNYQGSSYDYALVTDYTNSAQNEFLKRLISQYLSQYTYTTMRCGYACSDHASWHRQGYAASMPFEAPMQQSNRYIHTANDTLDKSGNNANHALKFAQLATAFLVEMAKSAGDDDGDGDDQGEYKQFYSAIGFCLDVQDSKTPLANECSKADGQQWMLGNDGTMKSKRYKDSCLTVTDSSGSGGSVAMEKCAGSNSQKWTLNGDALVNDSLADRALTVYGYRQGAKVGMWYDWGQDYQRWSWK</sequence>
<dbReference type="Pfam" id="PF04389">
    <property type="entry name" value="Peptidase_M28"/>
    <property type="match status" value="1"/>
</dbReference>
<dbReference type="SUPFAM" id="SSF50370">
    <property type="entry name" value="Ricin B-like lectins"/>
    <property type="match status" value="1"/>
</dbReference>
<dbReference type="EMBL" id="NDXW01000001">
    <property type="protein sequence ID" value="RDH42448.1"/>
    <property type="molecule type" value="Genomic_DNA"/>
</dbReference>
<dbReference type="GO" id="GO:0006508">
    <property type="term" value="P:proteolysis"/>
    <property type="evidence" value="ECO:0007669"/>
    <property type="project" value="UniProtKB-KW"/>
</dbReference>
<dbReference type="SUPFAM" id="SSF53187">
    <property type="entry name" value="Zn-dependent exopeptidases"/>
    <property type="match status" value="1"/>
</dbReference>
<dbReference type="InterPro" id="IPR000772">
    <property type="entry name" value="Ricin_B_lectin"/>
</dbReference>
<gene>
    <name evidence="9" type="ORF">B9G39_02745</name>
</gene>
<dbReference type="Proteomes" id="UP000257039">
    <property type="component" value="Unassembled WGS sequence"/>
</dbReference>
<evidence type="ECO:0000256" key="3">
    <source>
        <dbReference type="ARBA" id="ARBA00022723"/>
    </source>
</evidence>
<evidence type="ECO:0000259" key="8">
    <source>
        <dbReference type="SMART" id="SM00458"/>
    </source>
</evidence>
<dbReference type="Gene3D" id="2.80.10.50">
    <property type="match status" value="1"/>
</dbReference>
<dbReference type="SMART" id="SM00458">
    <property type="entry name" value="RICIN"/>
    <property type="match status" value="1"/>
</dbReference>
<keyword evidence="10" id="KW-1185">Reference proteome</keyword>
<dbReference type="Pfam" id="PF00652">
    <property type="entry name" value="Ricin_B_lectin"/>
    <property type="match status" value="1"/>
</dbReference>
<evidence type="ECO:0000313" key="9">
    <source>
        <dbReference type="EMBL" id="RDH42448.1"/>
    </source>
</evidence>
<evidence type="ECO:0000256" key="2">
    <source>
        <dbReference type="ARBA" id="ARBA00022670"/>
    </source>
</evidence>
<comment type="caution">
    <text evidence="9">The sequence shown here is derived from an EMBL/GenBank/DDBJ whole genome shotgun (WGS) entry which is preliminary data.</text>
</comment>
<dbReference type="RefSeq" id="WP_094785953.1">
    <property type="nucleotide sequence ID" value="NZ_NDXW01000001.1"/>
</dbReference>
<dbReference type="PANTHER" id="PTHR12147:SF56">
    <property type="entry name" value="AMINOPEPTIDASE YDR415C-RELATED"/>
    <property type="match status" value="1"/>
</dbReference>
<reference evidence="9 10" key="1">
    <citation type="submission" date="2017-04" db="EMBL/GenBank/DDBJ databases">
        <title>Draft genome sequence of Zooshikella ganghwensis VG4 isolated from Red Sea sediments.</title>
        <authorList>
            <person name="Rehman Z."/>
            <person name="Alam I."/>
            <person name="Kamau A."/>
            <person name="Bajic V."/>
            <person name="Leiknes T."/>
        </authorList>
    </citation>
    <scope>NUCLEOTIDE SEQUENCE [LARGE SCALE GENOMIC DNA]</scope>
    <source>
        <strain evidence="9 10">VG4</strain>
    </source>
</reference>
<feature type="domain" description="Ricin B lectin" evidence="8">
    <location>
        <begin position="429"/>
        <end position="548"/>
    </location>
</feature>
<dbReference type="PROSITE" id="PS50231">
    <property type="entry name" value="RICIN_B_LECTIN"/>
    <property type="match status" value="1"/>
</dbReference>
<dbReference type="InterPro" id="IPR035992">
    <property type="entry name" value="Ricin_B-like_lectins"/>
</dbReference>
<evidence type="ECO:0000256" key="1">
    <source>
        <dbReference type="ARBA" id="ARBA00022438"/>
    </source>
</evidence>
<keyword evidence="5 9" id="KW-0378">Hydrolase</keyword>